<feature type="region of interest" description="Disordered" evidence="10">
    <location>
        <begin position="1160"/>
        <end position="1225"/>
    </location>
</feature>
<dbReference type="InterPro" id="IPR048635">
    <property type="entry name" value="MFD_D3"/>
</dbReference>
<dbReference type="Pfam" id="PF02559">
    <property type="entry name" value="CarD_TRCF_RID"/>
    <property type="match status" value="1"/>
</dbReference>
<feature type="compositionally biased region" description="Low complexity" evidence="10">
    <location>
        <begin position="1175"/>
        <end position="1189"/>
    </location>
</feature>
<dbReference type="Pfam" id="PF03461">
    <property type="entry name" value="TRCF"/>
    <property type="match status" value="1"/>
</dbReference>
<evidence type="ECO:0000256" key="9">
    <source>
        <dbReference type="HAMAP-Rule" id="MF_00969"/>
    </source>
</evidence>
<dbReference type="Gene3D" id="3.40.50.11140">
    <property type="match status" value="1"/>
</dbReference>
<keyword evidence="4 9" id="KW-0378">Hydrolase</keyword>
<dbReference type="AlphaFoldDB" id="A0A3N1KPP8"/>
<dbReference type="InterPro" id="IPR047112">
    <property type="entry name" value="RecG/Mfd"/>
</dbReference>
<dbReference type="PANTHER" id="PTHR47964:SF1">
    <property type="entry name" value="ATP-DEPENDENT DNA HELICASE HOMOLOG RECG, CHLOROPLASTIC"/>
    <property type="match status" value="1"/>
</dbReference>
<dbReference type="InterPro" id="IPR011545">
    <property type="entry name" value="DEAD/DEAH_box_helicase_dom"/>
</dbReference>
<dbReference type="PROSITE" id="PS51194">
    <property type="entry name" value="HELICASE_CTER"/>
    <property type="match status" value="1"/>
</dbReference>
<comment type="similarity">
    <text evidence="9">In the N-terminal section; belongs to the UvrB family.</text>
</comment>
<protein>
    <recommendedName>
        <fullName evidence="9">Transcription-repair-coupling factor</fullName>
        <shortName evidence="9">TRCF</shortName>
        <ecNumber evidence="9">3.6.4.-</ecNumber>
    </recommendedName>
</protein>
<dbReference type="GO" id="GO:0006355">
    <property type="term" value="P:regulation of DNA-templated transcription"/>
    <property type="evidence" value="ECO:0007669"/>
    <property type="project" value="UniProtKB-UniRule"/>
</dbReference>
<dbReference type="Proteomes" id="UP000278222">
    <property type="component" value="Unassembled WGS sequence"/>
</dbReference>
<comment type="similarity">
    <text evidence="9">In the C-terminal section; belongs to the helicase family. RecG subfamily.</text>
</comment>
<evidence type="ECO:0000259" key="11">
    <source>
        <dbReference type="PROSITE" id="PS51192"/>
    </source>
</evidence>
<dbReference type="Gene3D" id="3.40.50.11180">
    <property type="match status" value="1"/>
</dbReference>
<dbReference type="GO" id="GO:0003678">
    <property type="term" value="F:DNA helicase activity"/>
    <property type="evidence" value="ECO:0007669"/>
    <property type="project" value="TreeGrafter"/>
</dbReference>
<evidence type="ECO:0000256" key="10">
    <source>
        <dbReference type="SAM" id="MobiDB-lite"/>
    </source>
</evidence>
<dbReference type="GO" id="GO:0003684">
    <property type="term" value="F:damaged DNA binding"/>
    <property type="evidence" value="ECO:0007669"/>
    <property type="project" value="InterPro"/>
</dbReference>
<dbReference type="SMART" id="SM00982">
    <property type="entry name" value="TRCF"/>
    <property type="match status" value="1"/>
</dbReference>
<dbReference type="GO" id="GO:0005524">
    <property type="term" value="F:ATP binding"/>
    <property type="evidence" value="ECO:0007669"/>
    <property type="project" value="UniProtKB-UniRule"/>
</dbReference>
<feature type="domain" description="Helicase C-terminal" evidence="12">
    <location>
        <begin position="806"/>
        <end position="960"/>
    </location>
</feature>
<evidence type="ECO:0000256" key="2">
    <source>
        <dbReference type="ARBA" id="ARBA00022741"/>
    </source>
</evidence>
<evidence type="ECO:0000256" key="4">
    <source>
        <dbReference type="ARBA" id="ARBA00022801"/>
    </source>
</evidence>
<evidence type="ECO:0000256" key="8">
    <source>
        <dbReference type="ARBA" id="ARBA00023204"/>
    </source>
</evidence>
<comment type="subcellular location">
    <subcellularLocation>
        <location evidence="9">Cytoplasm</location>
    </subcellularLocation>
</comment>
<keyword evidence="5" id="KW-0347">Helicase</keyword>
<dbReference type="Pfam" id="PF00271">
    <property type="entry name" value="Helicase_C"/>
    <property type="match status" value="1"/>
</dbReference>
<evidence type="ECO:0000256" key="5">
    <source>
        <dbReference type="ARBA" id="ARBA00022806"/>
    </source>
</evidence>
<evidence type="ECO:0000256" key="6">
    <source>
        <dbReference type="ARBA" id="ARBA00022840"/>
    </source>
</evidence>
<dbReference type="InterPro" id="IPR014001">
    <property type="entry name" value="Helicase_ATP-bd"/>
</dbReference>
<keyword evidence="8 9" id="KW-0234">DNA repair</keyword>
<keyword evidence="6 9" id="KW-0067">ATP-binding</keyword>
<dbReference type="InterPro" id="IPR036101">
    <property type="entry name" value="CarD-like/TRCF_RID_sf"/>
</dbReference>
<keyword evidence="7 9" id="KW-0238">DNA-binding</keyword>
<dbReference type="InterPro" id="IPR004576">
    <property type="entry name" value="Mfd"/>
</dbReference>
<evidence type="ECO:0000256" key="3">
    <source>
        <dbReference type="ARBA" id="ARBA00022763"/>
    </source>
</evidence>
<feature type="compositionally biased region" description="Pro residues" evidence="10">
    <location>
        <begin position="1160"/>
        <end position="1174"/>
    </location>
</feature>
<evidence type="ECO:0000313" key="14">
    <source>
        <dbReference type="Proteomes" id="UP000278222"/>
    </source>
</evidence>
<keyword evidence="14" id="KW-1185">Reference proteome</keyword>
<dbReference type="InterPro" id="IPR037235">
    <property type="entry name" value="TRCF-like_C_D7"/>
</dbReference>
<dbReference type="InterPro" id="IPR027417">
    <property type="entry name" value="P-loop_NTPase"/>
</dbReference>
<dbReference type="InterPro" id="IPR001650">
    <property type="entry name" value="Helicase_C-like"/>
</dbReference>
<dbReference type="Pfam" id="PF00270">
    <property type="entry name" value="DEAD"/>
    <property type="match status" value="1"/>
</dbReference>
<dbReference type="Gene3D" id="2.40.10.170">
    <property type="match status" value="1"/>
</dbReference>
<keyword evidence="2 9" id="KW-0547">Nucleotide-binding</keyword>
<gene>
    <name evidence="9" type="primary">mfd</name>
    <name evidence="13" type="ORF">EDC65_5128</name>
</gene>
<dbReference type="EMBL" id="RJKX01000018">
    <property type="protein sequence ID" value="ROP81272.1"/>
    <property type="molecule type" value="Genomic_DNA"/>
</dbReference>
<dbReference type="Gene3D" id="3.40.50.300">
    <property type="entry name" value="P-loop containing nucleotide triphosphate hydrolases"/>
    <property type="match status" value="2"/>
</dbReference>
<dbReference type="InterPro" id="IPR003711">
    <property type="entry name" value="CarD-like/TRCF_RID"/>
</dbReference>
<organism evidence="13 14">
    <name type="scientific">Stella humosa</name>
    <dbReference type="NCBI Taxonomy" id="94"/>
    <lineage>
        <taxon>Bacteria</taxon>
        <taxon>Pseudomonadati</taxon>
        <taxon>Pseudomonadota</taxon>
        <taxon>Alphaproteobacteria</taxon>
        <taxon>Rhodospirillales</taxon>
        <taxon>Stellaceae</taxon>
        <taxon>Stella</taxon>
    </lineage>
</organism>
<accession>A0A3N1KPP8</accession>
<dbReference type="Pfam" id="PF17757">
    <property type="entry name" value="UvrB_inter"/>
    <property type="match status" value="1"/>
</dbReference>
<dbReference type="SMART" id="SM00487">
    <property type="entry name" value="DEXDc"/>
    <property type="match status" value="1"/>
</dbReference>
<dbReference type="Pfam" id="PF21132">
    <property type="entry name" value="MFD_D3"/>
    <property type="match status" value="1"/>
</dbReference>
<dbReference type="NCBIfam" id="TIGR00580">
    <property type="entry name" value="mfd"/>
    <property type="match status" value="1"/>
</dbReference>
<dbReference type="PROSITE" id="PS51192">
    <property type="entry name" value="HELICASE_ATP_BIND_1"/>
    <property type="match status" value="1"/>
</dbReference>
<evidence type="ECO:0000259" key="12">
    <source>
        <dbReference type="PROSITE" id="PS51194"/>
    </source>
</evidence>
<dbReference type="Gene3D" id="3.90.1150.50">
    <property type="entry name" value="Transcription-repair-coupling factor, D7 domain"/>
    <property type="match status" value="1"/>
</dbReference>
<reference evidence="13 14" key="1">
    <citation type="submission" date="2018-11" db="EMBL/GenBank/DDBJ databases">
        <title>Genomic Encyclopedia of Type Strains, Phase IV (KMG-IV): sequencing the most valuable type-strain genomes for metagenomic binning, comparative biology and taxonomic classification.</title>
        <authorList>
            <person name="Goeker M."/>
        </authorList>
    </citation>
    <scope>NUCLEOTIDE SEQUENCE [LARGE SCALE GENOMIC DNA]</scope>
    <source>
        <strain evidence="13 14">DSM 5900</strain>
    </source>
</reference>
<dbReference type="GO" id="GO:0005737">
    <property type="term" value="C:cytoplasm"/>
    <property type="evidence" value="ECO:0007669"/>
    <property type="project" value="UniProtKB-SubCell"/>
</dbReference>
<dbReference type="InterPro" id="IPR041471">
    <property type="entry name" value="UvrB_inter"/>
</dbReference>
<evidence type="ECO:0000256" key="1">
    <source>
        <dbReference type="ARBA" id="ARBA00022490"/>
    </source>
</evidence>
<evidence type="ECO:0000313" key="13">
    <source>
        <dbReference type="EMBL" id="ROP81272.1"/>
    </source>
</evidence>
<dbReference type="HAMAP" id="MF_00969">
    <property type="entry name" value="TRCF"/>
    <property type="match status" value="1"/>
</dbReference>
<dbReference type="SMART" id="SM01058">
    <property type="entry name" value="CarD_TRCF"/>
    <property type="match status" value="1"/>
</dbReference>
<sequence length="1225" mass="134040">MIRRNELFVTSGRVTLSGVPEGYDALVLSRLAAEAGPTMLHVARDEPRMMATVEAIRFLAPTLEVLPFPAWDCLPYDRSSPNVRAVSRRIETLVRLGQPAEGCRLVVTTVNALLQRVPPRSFFTGALMSAKVGRDLPDAAVMGFLSHNGYRRVGTVREAGEYALRGGILDLFPPGADLPIRIDRFGDQVEAMRAFDPLTQRSTGELEAISLMPVSEVRLDDETIERFRTGYRDRFGAVTDDDLLYAAISEGRPYAGMEHWLPLFHGRLETLFDHLPAGSPVTLDHQAEEAATARFSTIEDYYETRRSMMNAATGGAPYRPLPPAMLYPSEDEWSEALADRPVVDITPFTQPGHPGRTIDAGGRRGREFGDIRAAGANVYAALGEHIQAEQAAGRRTIVAAYSAGSRERLRTVLAEHGITAAETVERWQKATALAPGRTALVVLPIESGFIDDKLSVVTEQDLLGDRLARTSKRRRNFDQFVAEVSALTIGDFVVHVDHGIGRYDGLVTLEVGGAAHDCLRVMYDGGDKLFVPVENIEVLSRYGSGDGEVGLDKLGGAGWQSRKARVKQRIRAIADELVRLAASREIRAGEVMPPPEGLFDEFCARFPFPETEDQLRAIADVVEDLGSGRPMDRLICGDVGFGKTEVALRAAFIAALGGAQVAVIVPTTLLARQHYRTFKQRFAGLPVRIEQLSRLVSPKEAKQVKAMLAEGQVDIVVGTHAVLGKDVKFRHLGMVIVDEEQHFGVSQKEKLKHLRAEVHILTLTATPIPRTLQMALSGVRQMSIIATPPVDRLAVRTFVLPFDPVVVREAILRERYRSGQVFYVCPRIEDLTTVQEALRELVPEAKMVVAHGRMAPAEIETVMSAFCDGAYDILLSTTIIESGLDIPSANTMIVHRADMFGLAQLYQLRGRIGRSKQRAYAYLTLPPGKMLTETAQRRLEVMQTLDTLGAGFTLASHDLDIRGAGNLLGEEQSGHVREVGVELYQQLLEEAVAEARGLAEEAAGETWTPQIAIGTSVLIPEGYVADLGVRLGLYRRISTLVDRREIDAFAAELGDRFGALPPEVENLLDVIAIKQLCREARIERIEAGPKGCVIGFHANSFPNPAGLVEFIARNAGTARLRPDHKLVVTRVWDEAKARLAGLQNLLKSLVMLARGEMPPPPIVKTLPPRNPAPKAPATKTPATKTSASKSPPPPPKTPLNPTGRGPATLSPAARARLFKTTFGRR</sequence>
<dbReference type="CDD" id="cd17991">
    <property type="entry name" value="DEXHc_TRCF"/>
    <property type="match status" value="1"/>
</dbReference>
<comment type="caution">
    <text evidence="13">The sequence shown here is derived from an EMBL/GenBank/DDBJ whole genome shotgun (WGS) entry which is preliminary data.</text>
</comment>
<dbReference type="SUPFAM" id="SSF143517">
    <property type="entry name" value="TRCF domain-like"/>
    <property type="match status" value="1"/>
</dbReference>
<dbReference type="Gene3D" id="3.30.2060.10">
    <property type="entry name" value="Penicillin-binding protein 1b domain"/>
    <property type="match status" value="1"/>
</dbReference>
<dbReference type="SUPFAM" id="SSF52540">
    <property type="entry name" value="P-loop containing nucleoside triphosphate hydrolases"/>
    <property type="match status" value="4"/>
</dbReference>
<name>A0A3N1KPP8_9PROT</name>
<keyword evidence="1 9" id="KW-0963">Cytoplasm</keyword>
<feature type="domain" description="Helicase ATP-binding" evidence="11">
    <location>
        <begin position="624"/>
        <end position="785"/>
    </location>
</feature>
<evidence type="ECO:0000256" key="7">
    <source>
        <dbReference type="ARBA" id="ARBA00023125"/>
    </source>
</evidence>
<dbReference type="GO" id="GO:0016787">
    <property type="term" value="F:hydrolase activity"/>
    <property type="evidence" value="ECO:0007669"/>
    <property type="project" value="UniProtKB-KW"/>
</dbReference>
<dbReference type="SUPFAM" id="SSF141259">
    <property type="entry name" value="CarD-like"/>
    <property type="match status" value="1"/>
</dbReference>
<comment type="function">
    <text evidence="9">Couples transcription and DNA repair by recognizing RNA polymerase (RNAP) stalled at DNA lesions. Mediates ATP-dependent release of RNAP and its truncated transcript from the DNA, and recruitment of nucleotide excision repair machinery to the damaged site.</text>
</comment>
<dbReference type="EC" id="3.6.4.-" evidence="9"/>
<keyword evidence="3 9" id="KW-0227">DNA damage</keyword>
<dbReference type="GO" id="GO:0000716">
    <property type="term" value="P:transcription-coupled nucleotide-excision repair, DNA damage recognition"/>
    <property type="evidence" value="ECO:0007669"/>
    <property type="project" value="UniProtKB-UniRule"/>
</dbReference>
<dbReference type="PANTHER" id="PTHR47964">
    <property type="entry name" value="ATP-DEPENDENT DNA HELICASE HOMOLOG RECG, CHLOROPLASTIC"/>
    <property type="match status" value="1"/>
</dbReference>
<dbReference type="SMART" id="SM00490">
    <property type="entry name" value="HELICc"/>
    <property type="match status" value="1"/>
</dbReference>
<dbReference type="InterPro" id="IPR005118">
    <property type="entry name" value="TRCF_C"/>
</dbReference>
<proteinExistence type="inferred from homology"/>